<evidence type="ECO:0000313" key="1">
    <source>
        <dbReference type="EMBL" id="OHA26102.1"/>
    </source>
</evidence>
<dbReference type="EMBL" id="MHRQ01000027">
    <property type="protein sequence ID" value="OHA26102.1"/>
    <property type="molecule type" value="Genomic_DNA"/>
</dbReference>
<evidence type="ECO:0000313" key="2">
    <source>
        <dbReference type="Proteomes" id="UP000177565"/>
    </source>
</evidence>
<dbReference type="AlphaFoldDB" id="A0A1G2MSV2"/>
<reference evidence="1 2" key="1">
    <citation type="journal article" date="2016" name="Nat. Commun.">
        <title>Thousands of microbial genomes shed light on interconnected biogeochemical processes in an aquifer system.</title>
        <authorList>
            <person name="Anantharaman K."/>
            <person name="Brown C.T."/>
            <person name="Hug L.A."/>
            <person name="Sharon I."/>
            <person name="Castelle C.J."/>
            <person name="Probst A.J."/>
            <person name="Thomas B.C."/>
            <person name="Singh A."/>
            <person name="Wilkins M.J."/>
            <person name="Karaoz U."/>
            <person name="Brodie E.L."/>
            <person name="Williams K.H."/>
            <person name="Hubbard S.S."/>
            <person name="Banfield J.F."/>
        </authorList>
    </citation>
    <scope>NUCLEOTIDE SEQUENCE [LARGE SCALE GENOMIC DNA]</scope>
</reference>
<dbReference type="Proteomes" id="UP000177565">
    <property type="component" value="Unassembled WGS sequence"/>
</dbReference>
<proteinExistence type="predicted"/>
<sequence length="60" mass="6514">MKKTKTLCIAITSLALITVGLFFVSTLKRSQKVTEQVSDKPEVVSETVTLTATADVTIEK</sequence>
<name>A0A1G2MSV2_9BACT</name>
<accession>A0A1G2MSV2</accession>
<comment type="caution">
    <text evidence="1">The sequence shown here is derived from an EMBL/GenBank/DDBJ whole genome shotgun (WGS) entry which is preliminary data.</text>
</comment>
<protein>
    <submittedName>
        <fullName evidence="1">Uncharacterized protein</fullName>
    </submittedName>
</protein>
<organism evidence="1 2">
    <name type="scientific">Candidatus Taylorbacteria bacterium RIFCSPHIGHO2_02_FULL_46_13</name>
    <dbReference type="NCBI Taxonomy" id="1802312"/>
    <lineage>
        <taxon>Bacteria</taxon>
        <taxon>Candidatus Tayloriibacteriota</taxon>
    </lineage>
</organism>
<gene>
    <name evidence="1" type="ORF">A3C06_00840</name>
</gene>